<dbReference type="AlphaFoldDB" id="A0A0E9W689"/>
<sequence>MLNPVTWHHGALYLEIQMAAFQSWTYEPFAWATVSTHIYIIHIPVAFRVSVSSVRGA</sequence>
<dbReference type="EMBL" id="GBXM01023462">
    <property type="protein sequence ID" value="JAH85115.1"/>
    <property type="molecule type" value="Transcribed_RNA"/>
</dbReference>
<reference evidence="1" key="1">
    <citation type="submission" date="2014-11" db="EMBL/GenBank/DDBJ databases">
        <authorList>
            <person name="Amaro Gonzalez C."/>
        </authorList>
    </citation>
    <scope>NUCLEOTIDE SEQUENCE</scope>
</reference>
<organism evidence="1">
    <name type="scientific">Anguilla anguilla</name>
    <name type="common">European freshwater eel</name>
    <name type="synonym">Muraena anguilla</name>
    <dbReference type="NCBI Taxonomy" id="7936"/>
    <lineage>
        <taxon>Eukaryota</taxon>
        <taxon>Metazoa</taxon>
        <taxon>Chordata</taxon>
        <taxon>Craniata</taxon>
        <taxon>Vertebrata</taxon>
        <taxon>Euteleostomi</taxon>
        <taxon>Actinopterygii</taxon>
        <taxon>Neopterygii</taxon>
        <taxon>Teleostei</taxon>
        <taxon>Anguilliformes</taxon>
        <taxon>Anguillidae</taxon>
        <taxon>Anguilla</taxon>
    </lineage>
</organism>
<protein>
    <submittedName>
        <fullName evidence="1">Uncharacterized protein</fullName>
    </submittedName>
</protein>
<name>A0A0E9W689_ANGAN</name>
<accession>A0A0E9W689</accession>
<reference evidence="1" key="2">
    <citation type="journal article" date="2015" name="Fish Shellfish Immunol.">
        <title>Early steps in the European eel (Anguilla anguilla)-Vibrio vulnificus interaction in the gills: Role of the RtxA13 toxin.</title>
        <authorList>
            <person name="Callol A."/>
            <person name="Pajuelo D."/>
            <person name="Ebbesson L."/>
            <person name="Teles M."/>
            <person name="MacKenzie S."/>
            <person name="Amaro C."/>
        </authorList>
    </citation>
    <scope>NUCLEOTIDE SEQUENCE</scope>
</reference>
<proteinExistence type="predicted"/>
<evidence type="ECO:0000313" key="1">
    <source>
        <dbReference type="EMBL" id="JAH85115.1"/>
    </source>
</evidence>